<accession>A0A6D2IN28</accession>
<evidence type="ECO:0000313" key="1">
    <source>
        <dbReference type="EMBL" id="CAA7029807.1"/>
    </source>
</evidence>
<comment type="caution">
    <text evidence="1">The sequence shown here is derived from an EMBL/GenBank/DDBJ whole genome shotgun (WGS) entry which is preliminary data.</text>
</comment>
<proteinExistence type="predicted"/>
<keyword evidence="2" id="KW-1185">Reference proteome</keyword>
<dbReference type="Proteomes" id="UP000467841">
    <property type="component" value="Unassembled WGS sequence"/>
</dbReference>
<protein>
    <submittedName>
        <fullName evidence="1">Uncharacterized protein</fullName>
    </submittedName>
</protein>
<organism evidence="1 2">
    <name type="scientific">Microthlaspi erraticum</name>
    <dbReference type="NCBI Taxonomy" id="1685480"/>
    <lineage>
        <taxon>Eukaryota</taxon>
        <taxon>Viridiplantae</taxon>
        <taxon>Streptophyta</taxon>
        <taxon>Embryophyta</taxon>
        <taxon>Tracheophyta</taxon>
        <taxon>Spermatophyta</taxon>
        <taxon>Magnoliopsida</taxon>
        <taxon>eudicotyledons</taxon>
        <taxon>Gunneridae</taxon>
        <taxon>Pentapetalae</taxon>
        <taxon>rosids</taxon>
        <taxon>malvids</taxon>
        <taxon>Brassicales</taxon>
        <taxon>Brassicaceae</taxon>
        <taxon>Coluteocarpeae</taxon>
        <taxon>Microthlaspi</taxon>
    </lineage>
</organism>
<evidence type="ECO:0000313" key="2">
    <source>
        <dbReference type="Proteomes" id="UP000467841"/>
    </source>
</evidence>
<dbReference type="EMBL" id="CACVBM020001085">
    <property type="protein sequence ID" value="CAA7029807.1"/>
    <property type="molecule type" value="Genomic_DNA"/>
</dbReference>
<name>A0A6D2IN28_9BRAS</name>
<reference evidence="1" key="1">
    <citation type="submission" date="2020-01" db="EMBL/GenBank/DDBJ databases">
        <authorList>
            <person name="Mishra B."/>
        </authorList>
    </citation>
    <scope>NUCLEOTIDE SEQUENCE [LARGE SCALE GENOMIC DNA]</scope>
</reference>
<gene>
    <name evidence="1" type="ORF">MERR_LOCUS17042</name>
</gene>
<dbReference type="AlphaFoldDB" id="A0A6D2IN28"/>
<sequence>MNLLLCLVGYEDLRLINAKGVTEYAAEEANRWRLKRDVYILLSINLRSYERAKVLETTDLEFDVKRLQRKKVLMISLYWFQSNFLVLDDIDLSIQREQQLEEDEVEHGDAYFALRSLFSEDCKVDDGNFLLPDLNLMPCEENGDHYASSLGVETTLYGIRMIRSEEESHSTLTSGFENRV</sequence>